<dbReference type="SUPFAM" id="SSF74650">
    <property type="entry name" value="Galactose mutarotase-like"/>
    <property type="match status" value="1"/>
</dbReference>
<keyword evidence="5" id="KW-0472">Membrane</keyword>
<feature type="transmembrane region" description="Helical" evidence="5">
    <location>
        <begin position="184"/>
        <end position="202"/>
    </location>
</feature>
<dbReference type="PANTHER" id="PTHR43863:SF2">
    <property type="entry name" value="MALTASE-GLUCOAMYLASE"/>
    <property type="match status" value="1"/>
</dbReference>
<dbReference type="Gene3D" id="2.60.40.1180">
    <property type="entry name" value="Golgi alpha-mannosidase II"/>
    <property type="match status" value="1"/>
</dbReference>
<organism evidence="9 10">
    <name type="scientific">Trichoderma aggressivum f. europaeum</name>
    <dbReference type="NCBI Taxonomy" id="173218"/>
    <lineage>
        <taxon>Eukaryota</taxon>
        <taxon>Fungi</taxon>
        <taxon>Dikarya</taxon>
        <taxon>Ascomycota</taxon>
        <taxon>Pezizomycotina</taxon>
        <taxon>Sordariomycetes</taxon>
        <taxon>Hypocreomycetidae</taxon>
        <taxon>Hypocreales</taxon>
        <taxon>Hypocreaceae</taxon>
        <taxon>Trichoderma</taxon>
    </lineage>
</organism>
<dbReference type="InterPro" id="IPR000322">
    <property type="entry name" value="Glyco_hydro_31_TIM"/>
</dbReference>
<comment type="caution">
    <text evidence="9">The sequence shown here is derived from an EMBL/GenBank/DDBJ whole genome shotgun (WGS) entry which is preliminary data.</text>
</comment>
<evidence type="ECO:0000259" key="6">
    <source>
        <dbReference type="Pfam" id="PF01055"/>
    </source>
</evidence>
<dbReference type="InterPro" id="IPR048395">
    <property type="entry name" value="Glyco_hydro_31_C"/>
</dbReference>
<dbReference type="SUPFAM" id="SSF51011">
    <property type="entry name" value="Glycosyl hydrolase domain"/>
    <property type="match status" value="1"/>
</dbReference>
<evidence type="ECO:0000256" key="4">
    <source>
        <dbReference type="ARBA" id="ARBA00023295"/>
    </source>
</evidence>
<feature type="domain" description="Glycosyl hydrolase family 31 C-terminal" evidence="8">
    <location>
        <begin position="1032"/>
        <end position="1113"/>
    </location>
</feature>
<comment type="similarity">
    <text evidence="2">Belongs to the glycosyl hydrolase 31 family.</text>
</comment>
<dbReference type="Gene3D" id="3.20.20.80">
    <property type="entry name" value="Glycosidases"/>
    <property type="match status" value="2"/>
</dbReference>
<dbReference type="PROSITE" id="PS00659">
    <property type="entry name" value="GLYCOSYL_HYDROL_F5"/>
    <property type="match status" value="1"/>
</dbReference>
<evidence type="ECO:0000256" key="2">
    <source>
        <dbReference type="ARBA" id="ARBA00007806"/>
    </source>
</evidence>
<dbReference type="InterPro" id="IPR051816">
    <property type="entry name" value="Glycosyl_Hydrolase_31"/>
</dbReference>
<dbReference type="CDD" id="cd14752">
    <property type="entry name" value="GH31_N"/>
    <property type="match status" value="1"/>
</dbReference>
<dbReference type="Proteomes" id="UP001273209">
    <property type="component" value="Unassembled WGS sequence"/>
</dbReference>
<evidence type="ECO:0000256" key="3">
    <source>
        <dbReference type="ARBA" id="ARBA00022801"/>
    </source>
</evidence>
<dbReference type="Pfam" id="PF13802">
    <property type="entry name" value="Gal_mutarotas_2"/>
    <property type="match status" value="1"/>
</dbReference>
<keyword evidence="5" id="KW-0812">Transmembrane</keyword>
<gene>
    <name evidence="9" type="ORF">Triagg1_9652</name>
</gene>
<dbReference type="Gene3D" id="2.60.40.1760">
    <property type="entry name" value="glycosyl hydrolase (family 31)"/>
    <property type="match status" value="1"/>
</dbReference>
<dbReference type="GeneID" id="87924538"/>
<evidence type="ECO:0000259" key="8">
    <source>
        <dbReference type="Pfam" id="PF21365"/>
    </source>
</evidence>
<dbReference type="InterPro" id="IPR013780">
    <property type="entry name" value="Glyco_hydro_b"/>
</dbReference>
<keyword evidence="10" id="KW-1185">Reference proteome</keyword>
<evidence type="ECO:0000313" key="10">
    <source>
        <dbReference type="Proteomes" id="UP001273209"/>
    </source>
</evidence>
<keyword evidence="4" id="KW-0326">Glycosidase</keyword>
<dbReference type="CDD" id="cd06591">
    <property type="entry name" value="GH31_xylosidase_XylS"/>
    <property type="match status" value="1"/>
</dbReference>
<dbReference type="SUPFAM" id="SSF51445">
    <property type="entry name" value="(Trans)glycosidases"/>
    <property type="match status" value="2"/>
</dbReference>
<dbReference type="InterPro" id="IPR011013">
    <property type="entry name" value="Gal_mutarotase_sf_dom"/>
</dbReference>
<dbReference type="InterPro" id="IPR018087">
    <property type="entry name" value="Glyco_hydro_5_CS"/>
</dbReference>
<accession>A0AAE1LWX1</accession>
<dbReference type="InterPro" id="IPR025887">
    <property type="entry name" value="Glyco_hydro_31_N_dom"/>
</dbReference>
<reference evidence="9" key="1">
    <citation type="submission" date="2023-11" db="EMBL/GenBank/DDBJ databases">
        <title>The genome sequences of three competitors of mushroom-forming fungi.</title>
        <authorList>
            <person name="Beijen E."/>
            <person name="Ohm R.A."/>
        </authorList>
    </citation>
    <scope>NUCLEOTIDE SEQUENCE</scope>
    <source>
        <strain evidence="9">CBS 100526</strain>
    </source>
</reference>
<dbReference type="InterPro" id="IPR017853">
    <property type="entry name" value="GH"/>
</dbReference>
<name>A0AAE1LWX1_9HYPO</name>
<protein>
    <submittedName>
        <fullName evidence="9">CAZyme family GH31</fullName>
    </submittedName>
</protein>
<dbReference type="GO" id="GO:0030246">
    <property type="term" value="F:carbohydrate binding"/>
    <property type="evidence" value="ECO:0007669"/>
    <property type="project" value="InterPro"/>
</dbReference>
<dbReference type="EMBL" id="JAWRVG010000057">
    <property type="protein sequence ID" value="KAK4062782.1"/>
    <property type="molecule type" value="Genomic_DNA"/>
</dbReference>
<dbReference type="GO" id="GO:0004553">
    <property type="term" value="F:hydrolase activity, hydrolyzing O-glycosyl compounds"/>
    <property type="evidence" value="ECO:0007669"/>
    <property type="project" value="InterPro"/>
</dbReference>
<dbReference type="Pfam" id="PF21365">
    <property type="entry name" value="Glyco_hydro_31_3rd"/>
    <property type="match status" value="1"/>
</dbReference>
<comment type="similarity">
    <text evidence="1">Belongs to the glycosyl hydrolase 5 (cellulase A) family.</text>
</comment>
<evidence type="ECO:0000256" key="1">
    <source>
        <dbReference type="ARBA" id="ARBA00005641"/>
    </source>
</evidence>
<dbReference type="PANTHER" id="PTHR43863">
    <property type="entry name" value="HYDROLASE, PUTATIVE (AFU_ORTHOLOGUE AFUA_1G03140)-RELATED"/>
    <property type="match status" value="1"/>
</dbReference>
<keyword evidence="5" id="KW-1133">Transmembrane helix</keyword>
<dbReference type="Pfam" id="PF01055">
    <property type="entry name" value="Glyco_hydro_31_2nd"/>
    <property type="match status" value="1"/>
</dbReference>
<dbReference type="RefSeq" id="XP_062751340.1">
    <property type="nucleotide sequence ID" value="XM_062904633.1"/>
</dbReference>
<sequence length="1114" mass="126199">MWGADGGSGSASPFPGDNGEWTEMEAFWTQVVSDLVETDMLDGLIIDLWNEPDGSGFWPRSWDQFLEYWNRATVLVRAGLRGTLISGPAMANAPGLQNENWLTWLPSIVGNNTVPDHYSWHQIGSWEPCPDLNVPDFNTLLAQLGAPTRPIDNNEYAWPSEQNPANAAWNLSQMERHDIRALRANWVAALIFIIGWLILYTATTVHRYYPNGEWQVYHYYAGMSGERLVTTASSDTQFDAFAIRQNNDIKILAGTRTIQAPHDIRVTNLSQIGLEENGSINVHVYRLDWNGPEGEVDGRVDLGTTNYSYTANELIITLDPPTNSTAYAYEFSGTSYLVQEEVPSRKTHHIANIGLTISASYKDGESQDAGSAKTPVGVGVDTGNWDEFRGALMRGSHPEEIFASEGVAPVVWRDGCSHYSRHADIPAGCVIHSLYRRFQRHQRPKGEGEETTHQFTMLFSQENRLVYTYDAETLWIEPWGENSLRIRATKLPSMSEQSWALQSPALSKSSIEITESAGTIVNGKIKAIVTKAGKITVWNSKGELLLEEYTRNRKDVLDAKCSAIEIEARDFKGILGTDSFHLTMRFESVDPDEKIYGMGQYQQPFFDLKGHDLELAHRNSQASVPFALSSLGYGLLWNNPGVGRAVLGRNIMTFEAYSTTTLDYWVVAGDSPAEIEEAYANATGKVPMMPEYGLGFWQCKLRYQTQEELLAVAREYKRRRLPLDLIVIDFFHWPMQGEWKFDPTYWPDPDAMIRELEEMKVELMVSIWPTVDKRSENFQEMVEGGYLIRTDRGIRIGMDFQGDTIHFDATNPKAREYVWDKVKKNYYSKGIKVFWLDEAEPEYSAYDFDNFRYHLGSNLSIGNIYPVSYSRGFYEGLRKEGHEQIVNLVRCAWAGSQKYGALVWSGDIASSWSSFSNQLAAGLHMGIAGIPWWTTDIGGFHGGDPKDPAFRELFVRWFQWGAFCPVFRLHGDREPHQPQHGTTGGATCLSGADNEVWSYGEEIYGICEKYMALRETMRPYTRRLMEAAHEKGSPVMRTLFYEFPEDKKCWEVGKQYMFGDKYLCCPVLKPGVTEMEVYLPKGAKWKNADGETLTGGQTVQVKCPLEYMPVFERV</sequence>
<keyword evidence="3" id="KW-0378">Hydrolase</keyword>
<proteinExistence type="inferred from homology"/>
<evidence type="ECO:0000313" key="9">
    <source>
        <dbReference type="EMBL" id="KAK4062782.1"/>
    </source>
</evidence>
<feature type="domain" description="Glycoside hydrolase family 31 N-terminal" evidence="7">
    <location>
        <begin position="476"/>
        <end position="640"/>
    </location>
</feature>
<dbReference type="GO" id="GO:0005975">
    <property type="term" value="P:carbohydrate metabolic process"/>
    <property type="evidence" value="ECO:0007669"/>
    <property type="project" value="InterPro"/>
</dbReference>
<evidence type="ECO:0000259" key="7">
    <source>
        <dbReference type="Pfam" id="PF13802"/>
    </source>
</evidence>
<dbReference type="AlphaFoldDB" id="A0AAE1LWX1"/>
<evidence type="ECO:0000256" key="5">
    <source>
        <dbReference type="SAM" id="Phobius"/>
    </source>
</evidence>
<feature type="domain" description="Glycoside hydrolase family 31 TIM barrel" evidence="6">
    <location>
        <begin position="687"/>
        <end position="1021"/>
    </location>
</feature>